<evidence type="ECO:0000313" key="2">
    <source>
        <dbReference type="EMBL" id="GAA4787659.1"/>
    </source>
</evidence>
<evidence type="ECO:0000313" key="3">
    <source>
        <dbReference type="Proteomes" id="UP001501147"/>
    </source>
</evidence>
<dbReference type="Proteomes" id="UP001501147">
    <property type="component" value="Unassembled WGS sequence"/>
</dbReference>
<evidence type="ECO:0008006" key="4">
    <source>
        <dbReference type="Google" id="ProtNLM"/>
    </source>
</evidence>
<sequence>MPPGRRRRVRLTALLLALPGAAVAPLLTAQPAAATTATPTGGTVCMRSAADGIFRWDEATPWARITPGGSVGQSVPCEAVATTDPVETGSGGTGGCHTTAPFSLSAVLLELRDRSDLTETEKVLLTQHLVHRWDRVFSMEASVCSAIERAKDELLAPVR</sequence>
<dbReference type="EMBL" id="BAABJV010000013">
    <property type="protein sequence ID" value="GAA4787659.1"/>
    <property type="molecule type" value="Genomic_DNA"/>
</dbReference>
<comment type="caution">
    <text evidence="2">The sequence shown here is derived from an EMBL/GenBank/DDBJ whole genome shotgun (WGS) entry which is preliminary data.</text>
</comment>
<organism evidence="2 3">
    <name type="scientific">Streptomyces sanyensis</name>
    <dbReference type="NCBI Taxonomy" id="568869"/>
    <lineage>
        <taxon>Bacteria</taxon>
        <taxon>Bacillati</taxon>
        <taxon>Actinomycetota</taxon>
        <taxon>Actinomycetes</taxon>
        <taxon>Kitasatosporales</taxon>
        <taxon>Streptomycetaceae</taxon>
        <taxon>Streptomyces</taxon>
    </lineage>
</organism>
<keyword evidence="1" id="KW-0732">Signal</keyword>
<proteinExistence type="predicted"/>
<feature type="signal peptide" evidence="1">
    <location>
        <begin position="1"/>
        <end position="24"/>
    </location>
</feature>
<protein>
    <recommendedName>
        <fullName evidence="4">Secreted protein</fullName>
    </recommendedName>
</protein>
<feature type="chain" id="PRO_5045707678" description="Secreted protein" evidence="1">
    <location>
        <begin position="25"/>
        <end position="159"/>
    </location>
</feature>
<reference evidence="3" key="1">
    <citation type="journal article" date="2019" name="Int. J. Syst. Evol. Microbiol.">
        <title>The Global Catalogue of Microorganisms (GCM) 10K type strain sequencing project: providing services to taxonomists for standard genome sequencing and annotation.</title>
        <authorList>
            <consortium name="The Broad Institute Genomics Platform"/>
            <consortium name="The Broad Institute Genome Sequencing Center for Infectious Disease"/>
            <person name="Wu L."/>
            <person name="Ma J."/>
        </authorList>
    </citation>
    <scope>NUCLEOTIDE SEQUENCE [LARGE SCALE GENOMIC DNA]</scope>
    <source>
        <strain evidence="3">JCM 18324</strain>
    </source>
</reference>
<gene>
    <name evidence="2" type="ORF">GCM10023329_43450</name>
</gene>
<accession>A0ABP9B1I4</accession>
<keyword evidence="3" id="KW-1185">Reference proteome</keyword>
<evidence type="ECO:0000256" key="1">
    <source>
        <dbReference type="SAM" id="SignalP"/>
    </source>
</evidence>
<name>A0ABP9B1I4_9ACTN</name>